<keyword evidence="7" id="KW-1185">Reference proteome</keyword>
<reference evidence="6 7" key="1">
    <citation type="submission" date="2016-11" db="EMBL/GenBank/DDBJ databases">
        <title>Mixed transmission modes and dynamic genome evolution in an obligate animal-bacterial symbiosis.</title>
        <authorList>
            <person name="Russell S.L."/>
            <person name="Corbett-Detig R.B."/>
            <person name="Cavanaugh C.M."/>
        </authorList>
    </citation>
    <scope>NUCLEOTIDE SEQUENCE [LARGE SCALE GENOMIC DNA]</scope>
    <source>
        <strain evidence="6">Se-Cadez</strain>
    </source>
</reference>
<dbReference type="OrthoDB" id="9804264at2"/>
<organism evidence="6 7">
    <name type="scientific">Solemya velesiana gill symbiont</name>
    <dbReference type="NCBI Taxonomy" id="1918948"/>
    <lineage>
        <taxon>Bacteria</taxon>
        <taxon>Pseudomonadati</taxon>
        <taxon>Pseudomonadota</taxon>
        <taxon>Gammaproteobacteria</taxon>
        <taxon>sulfur-oxidizing symbionts</taxon>
    </lineage>
</organism>
<dbReference type="InterPro" id="IPR015421">
    <property type="entry name" value="PyrdxlP-dep_Trfase_major"/>
</dbReference>
<dbReference type="GO" id="GO:0000271">
    <property type="term" value="P:polysaccharide biosynthetic process"/>
    <property type="evidence" value="ECO:0007669"/>
    <property type="project" value="TreeGrafter"/>
</dbReference>
<dbReference type="Proteomes" id="UP000190896">
    <property type="component" value="Unassembled WGS sequence"/>
</dbReference>
<dbReference type="InterPro" id="IPR015422">
    <property type="entry name" value="PyrdxlP-dep_Trfase_small"/>
</dbReference>
<evidence type="ECO:0000256" key="5">
    <source>
        <dbReference type="RuleBase" id="RU004508"/>
    </source>
</evidence>
<name>A0A1T2KY81_9GAMM</name>
<dbReference type="PANTHER" id="PTHR30244">
    <property type="entry name" value="TRANSAMINASE"/>
    <property type="match status" value="1"/>
</dbReference>
<dbReference type="AlphaFoldDB" id="A0A1T2KY81"/>
<dbReference type="GO" id="GO:0008483">
    <property type="term" value="F:transaminase activity"/>
    <property type="evidence" value="ECO:0007669"/>
    <property type="project" value="TreeGrafter"/>
</dbReference>
<gene>
    <name evidence="6" type="ORF">BOW51_00715</name>
</gene>
<dbReference type="CDD" id="cd00616">
    <property type="entry name" value="AHBA_syn"/>
    <property type="match status" value="1"/>
</dbReference>
<comment type="similarity">
    <text evidence="2 5">Belongs to the DegT/DnrJ/EryC1 family.</text>
</comment>
<dbReference type="Gene3D" id="3.90.1150.10">
    <property type="entry name" value="Aspartate Aminotransferase, domain 1"/>
    <property type="match status" value="1"/>
</dbReference>
<evidence type="ECO:0000313" key="6">
    <source>
        <dbReference type="EMBL" id="OOZ37818.1"/>
    </source>
</evidence>
<evidence type="ECO:0000256" key="4">
    <source>
        <dbReference type="PIRSR" id="PIRSR000390-2"/>
    </source>
</evidence>
<dbReference type="FunFam" id="3.40.640.10:FF:000089">
    <property type="entry name" value="Aminotransferase, DegT/DnrJ/EryC1/StrS family"/>
    <property type="match status" value="1"/>
</dbReference>
<dbReference type="EMBL" id="MPRJ01000002">
    <property type="protein sequence ID" value="OOZ37818.1"/>
    <property type="molecule type" value="Genomic_DNA"/>
</dbReference>
<comment type="caution">
    <text evidence="6">The sequence shown here is derived from an EMBL/GenBank/DDBJ whole genome shotgun (WGS) entry which is preliminary data.</text>
</comment>
<feature type="modified residue" description="N6-(pyridoxal phosphate)lysine" evidence="4">
    <location>
        <position position="192"/>
    </location>
</feature>
<proteinExistence type="inferred from homology"/>
<evidence type="ECO:0000256" key="2">
    <source>
        <dbReference type="ARBA" id="ARBA00037999"/>
    </source>
</evidence>
<dbReference type="InterPro" id="IPR015424">
    <property type="entry name" value="PyrdxlP-dep_Trfase"/>
</dbReference>
<dbReference type="SUPFAM" id="SSF53383">
    <property type="entry name" value="PLP-dependent transferases"/>
    <property type="match status" value="1"/>
</dbReference>
<dbReference type="InterPro" id="IPR000653">
    <property type="entry name" value="DegT/StrS_aminotransferase"/>
</dbReference>
<dbReference type="Pfam" id="PF01041">
    <property type="entry name" value="DegT_DnrJ_EryC1"/>
    <property type="match status" value="1"/>
</dbReference>
<accession>A0A1T2KY81</accession>
<evidence type="ECO:0008006" key="8">
    <source>
        <dbReference type="Google" id="ProtNLM"/>
    </source>
</evidence>
<dbReference type="GO" id="GO:0030170">
    <property type="term" value="F:pyridoxal phosphate binding"/>
    <property type="evidence" value="ECO:0007669"/>
    <property type="project" value="UniProtKB-ARBA"/>
</dbReference>
<evidence type="ECO:0000313" key="7">
    <source>
        <dbReference type="Proteomes" id="UP000190896"/>
    </source>
</evidence>
<evidence type="ECO:0000256" key="1">
    <source>
        <dbReference type="ARBA" id="ARBA00022898"/>
    </source>
</evidence>
<feature type="active site" description="Proton acceptor" evidence="3">
    <location>
        <position position="192"/>
    </location>
</feature>
<evidence type="ECO:0000256" key="3">
    <source>
        <dbReference type="PIRSR" id="PIRSR000390-1"/>
    </source>
</evidence>
<sequence length="370" mass="40332">MTDQPIQGVPYLSLQAEFESLREEWFSNLSDIGASGAFILGPNVRAFEEEAAEYVGSRHAIAVANGTDALVLSLRALDIGPGDEVITSPFTFFATAEAISMVGATPVFADIDEASFNIDPESVRAKVTPNTRAILPVHIFGNPADMTAIKSIAEEHGLSVVEDGAQAFGARYGAGVVGSHGDTGCFSFYPTKVLGCYGDGGLITTSSDEIKARLLKLRNHGATAPFTHDELGYNSRLDEVQAALLRIKLRKFEEDVEARLRVACWYDERLADLDLATPVRPGDGRHAFNLYTIRHLRRDALRAHLNEHKVGNSQCYPLGLHLQDIYKSLGYKPGDLPVVDRLCNETLSLPIFPAMSEAQVERVCQLVAEI</sequence>
<dbReference type="RefSeq" id="WP_078485616.1">
    <property type="nucleotide sequence ID" value="NZ_MPRJ01000002.1"/>
</dbReference>
<protein>
    <recommendedName>
        <fullName evidence="8">Transcriptional regulator</fullName>
    </recommendedName>
</protein>
<keyword evidence="1 4" id="KW-0663">Pyridoxal phosphate</keyword>
<dbReference type="PANTHER" id="PTHR30244:SF36">
    <property type="entry name" value="3-OXO-GLUCOSE-6-PHOSPHATE:GLUTAMATE AMINOTRANSFERASE"/>
    <property type="match status" value="1"/>
</dbReference>
<dbReference type="Gene3D" id="3.40.640.10">
    <property type="entry name" value="Type I PLP-dependent aspartate aminotransferase-like (Major domain)"/>
    <property type="match status" value="1"/>
</dbReference>
<dbReference type="PIRSF" id="PIRSF000390">
    <property type="entry name" value="PLP_StrS"/>
    <property type="match status" value="1"/>
</dbReference>